<dbReference type="PANTHER" id="PTHR43331:SF1">
    <property type="entry name" value="HOMOSERINE DEHYDROGENASE"/>
    <property type="match status" value="1"/>
</dbReference>
<keyword evidence="8 14" id="KW-0560">Oxidoreductase</keyword>
<evidence type="ECO:0000256" key="14">
    <source>
        <dbReference type="RuleBase" id="RU000579"/>
    </source>
</evidence>
<dbReference type="SUPFAM" id="SSF55347">
    <property type="entry name" value="Glyceraldehyde-3-phosphate dehydrogenase-like, C-terminal domain"/>
    <property type="match status" value="1"/>
</dbReference>
<evidence type="ECO:0000256" key="6">
    <source>
        <dbReference type="ARBA" id="ARBA00022605"/>
    </source>
</evidence>
<feature type="binding site" evidence="13">
    <location>
        <position position="191"/>
    </location>
    <ligand>
        <name>L-homoserine</name>
        <dbReference type="ChEBI" id="CHEBI:57476"/>
    </ligand>
</feature>
<dbReference type="Proteomes" id="UP000268870">
    <property type="component" value="Chromosome"/>
</dbReference>
<keyword evidence="13 14" id="KW-0521">NADP</keyword>
<evidence type="ECO:0000313" key="24">
    <source>
        <dbReference type="Proteomes" id="UP000035346"/>
    </source>
</evidence>
<dbReference type="GO" id="GO:0009088">
    <property type="term" value="P:threonine biosynthetic process"/>
    <property type="evidence" value="ECO:0007669"/>
    <property type="project" value="UniProtKB-UniPathway"/>
</dbReference>
<evidence type="ECO:0000259" key="17">
    <source>
        <dbReference type="Pfam" id="PF03447"/>
    </source>
</evidence>
<feature type="domain" description="Aspartate/homoserine dehydrogenase NAD-binding" evidence="17">
    <location>
        <begin position="9"/>
        <end position="130"/>
    </location>
</feature>
<evidence type="ECO:0000256" key="3">
    <source>
        <dbReference type="ARBA" id="ARBA00006753"/>
    </source>
</evidence>
<evidence type="ECO:0000256" key="9">
    <source>
        <dbReference type="ARBA" id="ARBA00023053"/>
    </source>
</evidence>
<dbReference type="OMA" id="LMFYGPG"/>
<dbReference type="UniPathway" id="UPA00050">
    <property type="reaction ID" value="UER00063"/>
</dbReference>
<evidence type="ECO:0000259" key="16">
    <source>
        <dbReference type="Pfam" id="PF00742"/>
    </source>
</evidence>
<evidence type="ECO:0000313" key="28">
    <source>
        <dbReference type="Proteomes" id="UP000268870"/>
    </source>
</evidence>
<name>A0A0H1CEB4_STRAG</name>
<feature type="binding site" evidence="13">
    <location>
        <position position="106"/>
    </location>
    <ligand>
        <name>NADPH</name>
        <dbReference type="ChEBI" id="CHEBI:57783"/>
    </ligand>
</feature>
<evidence type="ECO:0000256" key="11">
    <source>
        <dbReference type="ARBA" id="ARBA00048841"/>
    </source>
</evidence>
<gene>
    <name evidence="21" type="primary">hom</name>
    <name evidence="20" type="ORF">NCTC8181_02158</name>
    <name evidence="23" type="ORF">NCTC8184_01329</name>
    <name evidence="21" type="ORF">NCTC8185_02041</name>
    <name evidence="22" type="ORF">NCTC9828_01399</name>
    <name evidence="19" type="ORF">QP229_03360</name>
    <name evidence="18" type="ORF">WA04_04885</name>
</gene>
<organism evidence="21 26">
    <name type="scientific">Streptococcus agalactiae</name>
    <dbReference type="NCBI Taxonomy" id="1311"/>
    <lineage>
        <taxon>Bacteria</taxon>
        <taxon>Bacillati</taxon>
        <taxon>Bacillota</taxon>
        <taxon>Bacilli</taxon>
        <taxon>Lactobacillales</taxon>
        <taxon>Streptococcaceae</taxon>
        <taxon>Streptococcus</taxon>
    </lineage>
</organism>
<feature type="active site" description="Proton donor" evidence="12">
    <location>
        <position position="206"/>
    </location>
</feature>
<dbReference type="UniPathway" id="UPA00051">
    <property type="reaction ID" value="UER00465"/>
</dbReference>
<dbReference type="Gene3D" id="3.30.70.260">
    <property type="match status" value="1"/>
</dbReference>
<keyword evidence="10 14" id="KW-0486">Methionine biosynthesis</keyword>
<dbReference type="NCBIfam" id="NF004976">
    <property type="entry name" value="PRK06349.1"/>
    <property type="match status" value="1"/>
</dbReference>
<dbReference type="EMBL" id="UHEQ01000004">
    <property type="protein sequence ID" value="SUN14743.1"/>
    <property type="molecule type" value="Genomic_DNA"/>
</dbReference>
<dbReference type="GO" id="GO:0004412">
    <property type="term" value="F:homoserine dehydrogenase activity"/>
    <property type="evidence" value="ECO:0007669"/>
    <property type="project" value="UniProtKB-EC"/>
</dbReference>
<protein>
    <recommendedName>
        <fullName evidence="5 14">Homoserine dehydrogenase</fullName>
        <ecNumber evidence="4 14">1.1.1.3</ecNumber>
    </recommendedName>
</protein>
<dbReference type="GO" id="GO:0050661">
    <property type="term" value="F:NADP binding"/>
    <property type="evidence" value="ECO:0007669"/>
    <property type="project" value="InterPro"/>
</dbReference>
<dbReference type="EMBL" id="LR134265">
    <property type="protein sequence ID" value="VED65282.1"/>
    <property type="molecule type" value="Genomic_DNA"/>
</dbReference>
<evidence type="ECO:0000313" key="19">
    <source>
        <dbReference type="EMBL" id="MDK6899029.1"/>
    </source>
</evidence>
<dbReference type="EMBL" id="UAVB01000001">
    <property type="protein sequence ID" value="SQA19096.1"/>
    <property type="molecule type" value="Genomic_DNA"/>
</dbReference>
<dbReference type="InterPro" id="IPR036291">
    <property type="entry name" value="NAD(P)-bd_dom_sf"/>
</dbReference>
<evidence type="ECO:0000313" key="27">
    <source>
        <dbReference type="Proteomes" id="UP000255140"/>
    </source>
</evidence>
<dbReference type="InterPro" id="IPR005106">
    <property type="entry name" value="Asp/hSer_DH_NAD-bd"/>
</dbReference>
<evidence type="ECO:0000313" key="18">
    <source>
        <dbReference type="EMBL" id="KLL39406.1"/>
    </source>
</evidence>
<dbReference type="PANTHER" id="PTHR43331">
    <property type="entry name" value="HOMOSERINE DEHYDROGENASE"/>
    <property type="match status" value="1"/>
</dbReference>
<evidence type="ECO:0000256" key="10">
    <source>
        <dbReference type="ARBA" id="ARBA00023167"/>
    </source>
</evidence>
<dbReference type="Pfam" id="PF03447">
    <property type="entry name" value="NAD_binding_3"/>
    <property type="match status" value="1"/>
</dbReference>
<dbReference type="Gene3D" id="3.40.50.720">
    <property type="entry name" value="NAD(P)-binding Rossmann-like Domain"/>
    <property type="match status" value="1"/>
</dbReference>
<keyword evidence="7 14" id="KW-0791">Threonine biosynthesis</keyword>
<evidence type="ECO:0000256" key="2">
    <source>
        <dbReference type="ARBA" id="ARBA00005062"/>
    </source>
</evidence>
<reference evidence="18 24" key="1">
    <citation type="journal article" date="2015" name="PLoS ONE">
        <title>Genomic analysis reveals the molecular basis for capsule loss in the group B streptococcus population.</title>
        <authorList>
            <consortium name="DEVANI Consortium"/>
            <person name="Rosini R."/>
            <person name="Campisi E."/>
            <person name="De Chiara M."/>
            <person name="Tettelin H."/>
            <person name="Rinaudo D."/>
            <person name="Toniolo C."/>
            <person name="Metruccio M."/>
            <person name="Guidotti S."/>
            <person name="Sorensen U.B."/>
            <person name="Kilian M."/>
            <person name="Ramirez M."/>
            <person name="Janulczyk R."/>
            <person name="Donati C."/>
            <person name="Grandi G."/>
            <person name="Margarit I."/>
        </authorList>
    </citation>
    <scope>NUCLEOTIDE SEQUENCE [LARGE SCALE GENOMIC DNA]</scope>
    <source>
        <strain evidence="18 24">DK-B-USS-215</strain>
    </source>
</reference>
<evidence type="ECO:0000313" key="22">
    <source>
        <dbReference type="EMBL" id="SUN29123.1"/>
    </source>
</evidence>
<dbReference type="InterPro" id="IPR001342">
    <property type="entry name" value="HDH_cat"/>
</dbReference>
<dbReference type="FunFam" id="3.30.360.10:FF:000005">
    <property type="entry name" value="Homoserine dehydrogenase"/>
    <property type="match status" value="1"/>
</dbReference>
<dbReference type="EMBL" id="LBKL01000057">
    <property type="protein sequence ID" value="KLL39406.1"/>
    <property type="molecule type" value="Genomic_DNA"/>
</dbReference>
<dbReference type="RefSeq" id="WP_000152823.1">
    <property type="nucleotide sequence ID" value="NZ_BCNI01000002.1"/>
</dbReference>
<comment type="catalytic activity">
    <reaction evidence="11">
        <text>L-homoserine + NADP(+) = L-aspartate 4-semialdehyde + NADPH + H(+)</text>
        <dbReference type="Rhea" id="RHEA:15761"/>
        <dbReference type="ChEBI" id="CHEBI:15378"/>
        <dbReference type="ChEBI" id="CHEBI:57476"/>
        <dbReference type="ChEBI" id="CHEBI:57783"/>
        <dbReference type="ChEBI" id="CHEBI:58349"/>
        <dbReference type="ChEBI" id="CHEBI:537519"/>
        <dbReference type="EC" id="1.1.1.3"/>
    </reaction>
    <physiologicalReaction direction="right-to-left" evidence="11">
        <dbReference type="Rhea" id="RHEA:15763"/>
    </physiologicalReaction>
</comment>
<dbReference type="EMBL" id="JASOIH010000001">
    <property type="protein sequence ID" value="MDK6899029.1"/>
    <property type="molecule type" value="Genomic_DNA"/>
</dbReference>
<keyword evidence="6 14" id="KW-0028">Amino-acid biosynthesis</keyword>
<dbReference type="InterPro" id="IPR016204">
    <property type="entry name" value="HDH"/>
</dbReference>
<evidence type="ECO:0000313" key="25">
    <source>
        <dbReference type="Proteomes" id="UP000250200"/>
    </source>
</evidence>
<dbReference type="Proteomes" id="UP000254076">
    <property type="component" value="Unassembled WGS sequence"/>
</dbReference>
<dbReference type="PROSITE" id="PS01042">
    <property type="entry name" value="HOMOSER_DHGENASE"/>
    <property type="match status" value="1"/>
</dbReference>
<comment type="pathway">
    <text evidence="1 14">Amino-acid biosynthesis; L-threonine biosynthesis; L-threonine from L-aspartate: step 3/5.</text>
</comment>
<dbReference type="SUPFAM" id="SSF51735">
    <property type="entry name" value="NAD(P)-binding Rossmann-fold domains"/>
    <property type="match status" value="1"/>
</dbReference>
<dbReference type="EC" id="1.1.1.3" evidence="4 14"/>
<dbReference type="Proteomes" id="UP000250200">
    <property type="component" value="Unassembled WGS sequence"/>
</dbReference>
<evidence type="ECO:0000313" key="21">
    <source>
        <dbReference type="EMBL" id="SUN14743.1"/>
    </source>
</evidence>
<comment type="similarity">
    <text evidence="3 15">Belongs to the homoserine dehydrogenase family.</text>
</comment>
<evidence type="ECO:0000256" key="8">
    <source>
        <dbReference type="ARBA" id="ARBA00023002"/>
    </source>
</evidence>
<dbReference type="EMBL" id="UHEW01000005">
    <property type="protein sequence ID" value="SUN29123.1"/>
    <property type="molecule type" value="Genomic_DNA"/>
</dbReference>
<comment type="pathway">
    <text evidence="2 14">Amino-acid biosynthesis; L-methionine biosynthesis via de novo pathway; L-homoserine from L-aspartate: step 3/3.</text>
</comment>
<dbReference type="Gene3D" id="3.30.360.10">
    <property type="entry name" value="Dihydrodipicolinate Reductase, domain 2"/>
    <property type="match status" value="1"/>
</dbReference>
<sequence length="427" mass="47210">MTIKIALLGFGTVAKGIPYLLKENQHKLLSLEGEDIVIDKVLVRDNESRQRFINQGFTYNFVTEINTILQDPQIDIVVELMGGIEPAKTYLSQALGFGKHIVTANKDLIALHGKELMDLADARGLALFYEGAVAGGIPILRTLSHSFASDKMTRLLGILNGTSNFMLTKMFEEGWSYEQALKKAQELGYAESDPTNDVEGIDTAYKATILSQFGFGMPIDFDDVNYKGISSIRSEDVEVAQEMGFAIKLVADLRETPTGISVDVSPTLISQEHPLAAVNHVMNAVFIESIGIGQSLFYGPGAGQNPTATSVLADIIDISRSIRSQIKIKPMNTYHCPCRLSMQSDIFNEYYLAISLRNAEDSDTLGRYFEQENIGLKNVIEKALDDKQQEIYVLTDEVSQEKITQFIEEFPESGVIQLINVFKVIGG</sequence>
<dbReference type="PIRSF" id="PIRSF000098">
    <property type="entry name" value="Homoser_dehydrog"/>
    <property type="match status" value="1"/>
</dbReference>
<reference evidence="25 26" key="2">
    <citation type="submission" date="2018-06" db="EMBL/GenBank/DDBJ databases">
        <authorList>
            <consortium name="Pathogen Informatics"/>
            <person name="Doyle S."/>
        </authorList>
    </citation>
    <scope>NUCLEOTIDE SEQUENCE [LARGE SCALE GENOMIC DNA]</scope>
    <source>
        <strain evidence="20 25">NCTC8181</strain>
        <strain evidence="21 26">NCTC8185</strain>
        <strain evidence="22 27">NCTC9828</strain>
    </source>
</reference>
<dbReference type="GO" id="GO:0009086">
    <property type="term" value="P:methionine biosynthetic process"/>
    <property type="evidence" value="ECO:0007669"/>
    <property type="project" value="UniProtKB-KW"/>
</dbReference>
<evidence type="ECO:0000256" key="15">
    <source>
        <dbReference type="RuleBase" id="RU004171"/>
    </source>
</evidence>
<reference evidence="23 28" key="3">
    <citation type="submission" date="2018-12" db="EMBL/GenBank/DDBJ databases">
        <authorList>
            <consortium name="Pathogen Informatics"/>
        </authorList>
    </citation>
    <scope>NUCLEOTIDE SEQUENCE [LARGE SCALE GENOMIC DNA]</scope>
    <source>
        <strain evidence="23 28">NCTC8184</strain>
    </source>
</reference>
<accession>A0A0H1CEB4</accession>
<evidence type="ECO:0000256" key="13">
    <source>
        <dbReference type="PIRSR" id="PIRSR000098-2"/>
    </source>
</evidence>
<evidence type="ECO:0000313" key="26">
    <source>
        <dbReference type="Proteomes" id="UP000254076"/>
    </source>
</evidence>
<dbReference type="Proteomes" id="UP000255140">
    <property type="component" value="Unassembled WGS sequence"/>
</dbReference>
<evidence type="ECO:0000256" key="1">
    <source>
        <dbReference type="ARBA" id="ARBA00005056"/>
    </source>
</evidence>
<evidence type="ECO:0000313" key="20">
    <source>
        <dbReference type="EMBL" id="SQA19096.1"/>
    </source>
</evidence>
<dbReference type="Proteomes" id="UP001230629">
    <property type="component" value="Unassembled WGS sequence"/>
</dbReference>
<evidence type="ECO:0000256" key="7">
    <source>
        <dbReference type="ARBA" id="ARBA00022697"/>
    </source>
</evidence>
<evidence type="ECO:0000313" key="23">
    <source>
        <dbReference type="EMBL" id="VED65282.1"/>
    </source>
</evidence>
<proteinExistence type="inferred from homology"/>
<dbReference type="InterPro" id="IPR019811">
    <property type="entry name" value="HDH_CS"/>
</dbReference>
<evidence type="ECO:0000256" key="4">
    <source>
        <dbReference type="ARBA" id="ARBA00013213"/>
    </source>
</evidence>
<dbReference type="Pfam" id="PF00742">
    <property type="entry name" value="Homoserine_dh"/>
    <property type="match status" value="1"/>
</dbReference>
<keyword evidence="9" id="KW-0915">Sodium</keyword>
<feature type="domain" description="Homoserine dehydrogenase catalytic" evidence="16">
    <location>
        <begin position="138"/>
        <end position="316"/>
    </location>
</feature>
<evidence type="ECO:0000256" key="5">
    <source>
        <dbReference type="ARBA" id="ARBA00013376"/>
    </source>
</evidence>
<evidence type="ECO:0000256" key="12">
    <source>
        <dbReference type="PIRSR" id="PIRSR000098-1"/>
    </source>
</evidence>
<dbReference type="AlphaFoldDB" id="A0A0H1CEB4"/>
<dbReference type="Proteomes" id="UP000035346">
    <property type="component" value="Unassembled WGS sequence"/>
</dbReference>
<reference evidence="19" key="4">
    <citation type="submission" date="2023-05" db="EMBL/GenBank/DDBJ databases">
        <title>Cataloging the Phylogenetic Diversity of Human Bladder Bacteria.</title>
        <authorList>
            <person name="Du J."/>
        </authorList>
    </citation>
    <scope>NUCLEOTIDE SEQUENCE</scope>
    <source>
        <strain evidence="19">UMB8703</strain>
    </source>
</reference>